<accession>A0ABZ2LR13</accession>
<dbReference type="EMBL" id="CP089984">
    <property type="protein sequence ID" value="WXB12211.1"/>
    <property type="molecule type" value="Genomic_DNA"/>
</dbReference>
<evidence type="ECO:0000313" key="2">
    <source>
        <dbReference type="Proteomes" id="UP001370348"/>
    </source>
</evidence>
<keyword evidence="2" id="KW-1185">Reference proteome</keyword>
<evidence type="ECO:0000313" key="1">
    <source>
        <dbReference type="EMBL" id="WXB12211.1"/>
    </source>
</evidence>
<protein>
    <submittedName>
        <fullName evidence="1">Uncharacterized protein</fullName>
    </submittedName>
</protein>
<dbReference type="Proteomes" id="UP001370348">
    <property type="component" value="Chromosome"/>
</dbReference>
<name>A0ABZ2LR13_9BACT</name>
<sequence length="292" mass="32225">MARLGLSKENLISRGAARFKDLVYLALQDKKLHKKGVVHTRIGGIHKGEIGSVKDVSWHVVGMCIARRPSEKLVVVSGDGTVMTYVGGEVKDEKIKGAADLRGCTTIEGNAYAFGMNRQVFRREREGKWTAMHAPSSHGDVAGIEAVDGFDADDVYAAGWEGEVWHWKSSAWTVCPTRTRVVLSGLCCGQDGHVYACGQSGTLLRGRGQKWDILKTKGLTNDLWDVRHFMGKLYVASMTALYELKGDTLVPVDFGRATPDSCYKLTEAEGVLWSIGQQNVLSFDGTTWRRWE</sequence>
<proteinExistence type="predicted"/>
<organism evidence="1 2">
    <name type="scientific">Pendulispora albinea</name>
    <dbReference type="NCBI Taxonomy" id="2741071"/>
    <lineage>
        <taxon>Bacteria</taxon>
        <taxon>Pseudomonadati</taxon>
        <taxon>Myxococcota</taxon>
        <taxon>Myxococcia</taxon>
        <taxon>Myxococcales</taxon>
        <taxon>Sorangiineae</taxon>
        <taxon>Pendulisporaceae</taxon>
        <taxon>Pendulispora</taxon>
    </lineage>
</organism>
<gene>
    <name evidence="1" type="ORF">LZC94_30700</name>
</gene>
<dbReference type="RefSeq" id="WP_394821825.1">
    <property type="nucleotide sequence ID" value="NZ_CP089984.1"/>
</dbReference>
<reference evidence="1 2" key="1">
    <citation type="submission" date="2021-12" db="EMBL/GenBank/DDBJ databases">
        <title>Discovery of the Pendulisporaceae a myxobacterial family with distinct sporulation behavior and unique specialized metabolism.</title>
        <authorList>
            <person name="Garcia R."/>
            <person name="Popoff A."/>
            <person name="Bader C.D."/>
            <person name="Loehr J."/>
            <person name="Walesch S."/>
            <person name="Walt C."/>
            <person name="Boldt J."/>
            <person name="Bunk B."/>
            <person name="Haeckl F.J.F.P.J."/>
            <person name="Gunesch A.P."/>
            <person name="Birkelbach J."/>
            <person name="Nuebel U."/>
            <person name="Pietschmann T."/>
            <person name="Bach T."/>
            <person name="Mueller R."/>
        </authorList>
    </citation>
    <scope>NUCLEOTIDE SEQUENCE [LARGE SCALE GENOMIC DNA]</scope>
    <source>
        <strain evidence="1 2">MSr11954</strain>
    </source>
</reference>